<evidence type="ECO:0000313" key="5">
    <source>
        <dbReference type="EMBL" id="HAG1459105.1"/>
    </source>
</evidence>
<feature type="chain" id="PRO_5027943979" evidence="3">
    <location>
        <begin position="25"/>
        <end position="370"/>
    </location>
</feature>
<dbReference type="InterPro" id="IPR029055">
    <property type="entry name" value="Ntn_hydrolases_N"/>
</dbReference>
<proteinExistence type="inferred from homology"/>
<dbReference type="SUPFAM" id="SSF56235">
    <property type="entry name" value="N-terminal nucleophile aminohydrolases (Ntn hydrolases)"/>
    <property type="match status" value="1"/>
</dbReference>
<comment type="similarity">
    <text evidence="1">Belongs to the peptidase C59 family.</text>
</comment>
<keyword evidence="3" id="KW-0732">Signal</keyword>
<dbReference type="EMBL" id="DAAXKX010000002">
    <property type="protein sequence ID" value="HAG1459105.1"/>
    <property type="molecule type" value="Genomic_DNA"/>
</dbReference>
<reference evidence="5" key="1">
    <citation type="journal article" date="2018" name="Genome Biol.">
        <title>SKESA: strategic k-mer extension for scrupulous assemblies.</title>
        <authorList>
            <person name="Souvorov A."/>
            <person name="Agarwala R."/>
            <person name="Lipman D.J."/>
        </authorList>
    </citation>
    <scope>NUCLEOTIDE SEQUENCE</scope>
    <source>
        <strain evidence="5">MA.BD-PM-2006-02-005424</strain>
    </source>
</reference>
<evidence type="ECO:0000256" key="2">
    <source>
        <dbReference type="ARBA" id="ARBA00022801"/>
    </source>
</evidence>
<comment type="caution">
    <text evidence="5">The sequence shown here is derived from an EMBL/GenBank/DDBJ whole genome shotgun (WGS) entry which is preliminary data.</text>
</comment>
<dbReference type="AlphaFoldDB" id="A0A758TKI4"/>
<keyword evidence="2 5" id="KW-0378">Hydrolase</keyword>
<evidence type="ECO:0000256" key="3">
    <source>
        <dbReference type="SAM" id="SignalP"/>
    </source>
</evidence>
<protein>
    <submittedName>
        <fullName evidence="5">Linear amide C-N hydrolase</fullName>
    </submittedName>
</protein>
<dbReference type="PANTHER" id="PTHR35527">
    <property type="entry name" value="CHOLOYLGLYCINE HYDROLASE"/>
    <property type="match status" value="1"/>
</dbReference>
<dbReference type="InterPro" id="IPR052193">
    <property type="entry name" value="Peptidase_C59"/>
</dbReference>
<evidence type="ECO:0000256" key="1">
    <source>
        <dbReference type="ARBA" id="ARBA00006625"/>
    </source>
</evidence>
<name>A0A758TKI4_SALER</name>
<reference evidence="5" key="2">
    <citation type="submission" date="2020-02" db="EMBL/GenBank/DDBJ databases">
        <authorList>
            <consortium name="NCBI Pathogen Detection Project"/>
        </authorList>
    </citation>
    <scope>NUCLEOTIDE SEQUENCE</scope>
    <source>
        <strain evidence="5">MA.BD-PM-2006-02-005424</strain>
    </source>
</reference>
<dbReference type="PANTHER" id="PTHR35527:SF2">
    <property type="entry name" value="HYDROLASE"/>
    <property type="match status" value="1"/>
</dbReference>
<dbReference type="Pfam" id="PF02275">
    <property type="entry name" value="CBAH"/>
    <property type="match status" value="1"/>
</dbReference>
<feature type="signal peptide" evidence="3">
    <location>
        <begin position="1"/>
        <end position="24"/>
    </location>
</feature>
<dbReference type="InterPro" id="IPR029132">
    <property type="entry name" value="CBAH/NAAA_C"/>
</dbReference>
<dbReference type="Gene3D" id="3.60.60.10">
    <property type="entry name" value="Penicillin V Acylase, Chain A"/>
    <property type="match status" value="1"/>
</dbReference>
<evidence type="ECO:0000259" key="4">
    <source>
        <dbReference type="Pfam" id="PF02275"/>
    </source>
</evidence>
<gene>
    <name evidence="5" type="ORF">G8V23_000893</name>
</gene>
<accession>A0A758TKI4</accession>
<feature type="domain" description="Choloylglycine hydrolase/NAAA C-terminal" evidence="4">
    <location>
        <begin position="25"/>
        <end position="347"/>
    </location>
</feature>
<sequence length="370" mass="41157">MMKKSKAMLFIAPALFSYALAAQACTTLAIQDKQGDIFHGRTLEYMQDLPSWLTYYPAGTQFDKKTPDGSQGISYQAKYPILAITSTITDGDSRDILEGMNSAGLSFSENMIMNAQLPPLPASEYKQAIPVTSLGEWALARFATVGEVKQAIKEGKFWSPELHRFGDLKSPFHYAFYDKKGGSIVVEVENGKFHVYDNPTRVMTNGPAFPWHLTNLNNYTQLTNVDRSSGTLGGIKVMQPDSGIAIADLPSSDTSVSRFIRGVYYTTYAPQATSAHDAMNTLAHIMSRFDRPKNITVDYMGSEGEGNATRKPVSEYTVWTTLSDLMHGEMMVRGYNDINYKTWSLSQFKNATAPVFEKREALSEDSQPHH</sequence>
<organism evidence="5">
    <name type="scientific">Salmonella enterica</name>
    <name type="common">Salmonella choleraesuis</name>
    <dbReference type="NCBI Taxonomy" id="28901"/>
    <lineage>
        <taxon>Bacteria</taxon>
        <taxon>Pseudomonadati</taxon>
        <taxon>Pseudomonadota</taxon>
        <taxon>Gammaproteobacteria</taxon>
        <taxon>Enterobacterales</taxon>
        <taxon>Enterobacteriaceae</taxon>
        <taxon>Salmonella</taxon>
    </lineage>
</organism>
<dbReference type="PROSITE" id="PS51257">
    <property type="entry name" value="PROKAR_LIPOPROTEIN"/>
    <property type="match status" value="1"/>
</dbReference>
<dbReference type="CDD" id="cd00542">
    <property type="entry name" value="Ntn_PVA"/>
    <property type="match status" value="1"/>
</dbReference>
<dbReference type="GO" id="GO:0016787">
    <property type="term" value="F:hydrolase activity"/>
    <property type="evidence" value="ECO:0007669"/>
    <property type="project" value="UniProtKB-KW"/>
</dbReference>